<dbReference type="EMBL" id="BPQB01000031">
    <property type="protein sequence ID" value="GJE93194.1"/>
    <property type="molecule type" value="Genomic_DNA"/>
</dbReference>
<gene>
    <name evidence="7" type="ORF">PsYK624_093530</name>
</gene>
<feature type="region of interest" description="Disordered" evidence="5">
    <location>
        <begin position="92"/>
        <end position="118"/>
    </location>
</feature>
<dbReference type="Gene3D" id="6.10.140.2220">
    <property type="match status" value="1"/>
</dbReference>
<evidence type="ECO:0000256" key="2">
    <source>
        <dbReference type="ARBA" id="ARBA00022771"/>
    </source>
</evidence>
<accession>A0A9P3GF47</accession>
<keyword evidence="3" id="KW-0862">Zinc</keyword>
<dbReference type="GO" id="GO:0008270">
    <property type="term" value="F:zinc ion binding"/>
    <property type="evidence" value="ECO:0007669"/>
    <property type="project" value="UniProtKB-KW"/>
</dbReference>
<keyword evidence="1" id="KW-0479">Metal-binding</keyword>
<dbReference type="PROSITE" id="PS50865">
    <property type="entry name" value="ZF_MYND_2"/>
    <property type="match status" value="1"/>
</dbReference>
<evidence type="ECO:0000256" key="4">
    <source>
        <dbReference type="PROSITE-ProRule" id="PRU00134"/>
    </source>
</evidence>
<evidence type="ECO:0000256" key="5">
    <source>
        <dbReference type="SAM" id="MobiDB-lite"/>
    </source>
</evidence>
<keyword evidence="2 4" id="KW-0863">Zinc-finger</keyword>
<dbReference type="Pfam" id="PF01753">
    <property type="entry name" value="zf-MYND"/>
    <property type="match status" value="1"/>
</dbReference>
<reference evidence="7 8" key="1">
    <citation type="submission" date="2021-08" db="EMBL/GenBank/DDBJ databases">
        <title>Draft Genome Sequence of Phanerochaete sordida strain YK-624.</title>
        <authorList>
            <person name="Mori T."/>
            <person name="Dohra H."/>
            <person name="Suzuki T."/>
            <person name="Kawagishi H."/>
            <person name="Hirai H."/>
        </authorList>
    </citation>
    <scope>NUCLEOTIDE SEQUENCE [LARGE SCALE GENOMIC DNA]</scope>
    <source>
        <strain evidence="7 8">YK-624</strain>
    </source>
</reference>
<comment type="caution">
    <text evidence="7">The sequence shown here is derived from an EMBL/GenBank/DDBJ whole genome shotgun (WGS) entry which is preliminary data.</text>
</comment>
<dbReference type="OrthoDB" id="2756551at2759"/>
<sequence>MNQLRTRNAHRIAQWKPLHQTWTLLGRALEVDEHGTARIEPEEIRATFPLLARCNSSECLCSIHEPLHKLQTCRACSRVAYCNDRCQQKDWAEGGHKESCAGRTAPRTRRPDAESASFDPLLTFHAEDFQPRV</sequence>
<evidence type="ECO:0000259" key="6">
    <source>
        <dbReference type="PROSITE" id="PS50865"/>
    </source>
</evidence>
<evidence type="ECO:0000256" key="1">
    <source>
        <dbReference type="ARBA" id="ARBA00022723"/>
    </source>
</evidence>
<protein>
    <submittedName>
        <fullName evidence="7">Zinc finger MYND domain-containing protein</fullName>
    </submittedName>
</protein>
<dbReference type="SUPFAM" id="SSF144232">
    <property type="entry name" value="HIT/MYND zinc finger-like"/>
    <property type="match status" value="1"/>
</dbReference>
<dbReference type="AlphaFoldDB" id="A0A9P3GF47"/>
<organism evidence="7 8">
    <name type="scientific">Phanerochaete sordida</name>
    <dbReference type="NCBI Taxonomy" id="48140"/>
    <lineage>
        <taxon>Eukaryota</taxon>
        <taxon>Fungi</taxon>
        <taxon>Dikarya</taxon>
        <taxon>Basidiomycota</taxon>
        <taxon>Agaricomycotina</taxon>
        <taxon>Agaricomycetes</taxon>
        <taxon>Polyporales</taxon>
        <taxon>Phanerochaetaceae</taxon>
        <taxon>Phanerochaete</taxon>
    </lineage>
</organism>
<feature type="domain" description="MYND-type" evidence="6">
    <location>
        <begin position="56"/>
        <end position="100"/>
    </location>
</feature>
<evidence type="ECO:0000313" key="7">
    <source>
        <dbReference type="EMBL" id="GJE93194.1"/>
    </source>
</evidence>
<dbReference type="InterPro" id="IPR002893">
    <property type="entry name" value="Znf_MYND"/>
</dbReference>
<evidence type="ECO:0000313" key="8">
    <source>
        <dbReference type="Proteomes" id="UP000703269"/>
    </source>
</evidence>
<proteinExistence type="predicted"/>
<evidence type="ECO:0000256" key="3">
    <source>
        <dbReference type="ARBA" id="ARBA00022833"/>
    </source>
</evidence>
<name>A0A9P3GF47_9APHY</name>
<keyword evidence="8" id="KW-1185">Reference proteome</keyword>
<dbReference type="Proteomes" id="UP000703269">
    <property type="component" value="Unassembled WGS sequence"/>
</dbReference>